<dbReference type="Proteomes" id="UP001295444">
    <property type="component" value="Chromosome 01"/>
</dbReference>
<keyword evidence="3" id="KW-1185">Reference proteome</keyword>
<gene>
    <name evidence="2" type="ORF">PECUL_23A010747</name>
</gene>
<name>A0AAD1R2N2_PELCU</name>
<evidence type="ECO:0000313" key="3">
    <source>
        <dbReference type="Proteomes" id="UP001295444"/>
    </source>
</evidence>
<proteinExistence type="predicted"/>
<organism evidence="2 3">
    <name type="scientific">Pelobates cultripes</name>
    <name type="common">Western spadefoot toad</name>
    <dbReference type="NCBI Taxonomy" id="61616"/>
    <lineage>
        <taxon>Eukaryota</taxon>
        <taxon>Metazoa</taxon>
        <taxon>Chordata</taxon>
        <taxon>Craniata</taxon>
        <taxon>Vertebrata</taxon>
        <taxon>Euteleostomi</taxon>
        <taxon>Amphibia</taxon>
        <taxon>Batrachia</taxon>
        <taxon>Anura</taxon>
        <taxon>Pelobatoidea</taxon>
        <taxon>Pelobatidae</taxon>
        <taxon>Pelobates</taxon>
    </lineage>
</organism>
<feature type="compositionally biased region" description="Polar residues" evidence="1">
    <location>
        <begin position="199"/>
        <end position="216"/>
    </location>
</feature>
<reference evidence="2" key="1">
    <citation type="submission" date="2022-03" db="EMBL/GenBank/DDBJ databases">
        <authorList>
            <person name="Alioto T."/>
            <person name="Alioto T."/>
            <person name="Gomez Garrido J."/>
        </authorList>
    </citation>
    <scope>NUCLEOTIDE SEQUENCE</scope>
</reference>
<accession>A0AAD1R2N2</accession>
<feature type="region of interest" description="Disordered" evidence="1">
    <location>
        <begin position="31"/>
        <end position="55"/>
    </location>
</feature>
<dbReference type="AlphaFoldDB" id="A0AAD1R2N2"/>
<feature type="region of interest" description="Disordered" evidence="1">
    <location>
        <begin position="172"/>
        <end position="229"/>
    </location>
</feature>
<sequence length="229" mass="25705">MADGCTATAPTETVIPLCSKPELLTRVSLRALKPPRNDSGTSKLTGEDHNSQHFLHMPMPKLQPQKRTVQASLTNDQGWKNKQDNQLNPQTAWCYSPRQHIKANKARQTYPATGMTRRDIRTQWNSWGYLKGLSPRLDMEHDPSASCFALGWSWQRLQPSTIYSKPACTEATQKPAYPSSHHQTLYNGGHQPPDEQERQAQQATAKTQEITASNPMHNMKGLCPKACSD</sequence>
<dbReference type="EMBL" id="OW240912">
    <property type="protein sequence ID" value="CAH2222642.1"/>
    <property type="molecule type" value="Genomic_DNA"/>
</dbReference>
<protein>
    <submittedName>
        <fullName evidence="2">Uncharacterized protein</fullName>
    </submittedName>
</protein>
<evidence type="ECO:0000256" key="1">
    <source>
        <dbReference type="SAM" id="MobiDB-lite"/>
    </source>
</evidence>
<evidence type="ECO:0000313" key="2">
    <source>
        <dbReference type="EMBL" id="CAH2222642.1"/>
    </source>
</evidence>